<dbReference type="RefSeq" id="WP_136727534.1">
    <property type="nucleotide sequence ID" value="NZ_SUMC01000039.1"/>
</dbReference>
<dbReference type="EMBL" id="SUMC01000039">
    <property type="protein sequence ID" value="TKA06411.1"/>
    <property type="molecule type" value="Genomic_DNA"/>
</dbReference>
<protein>
    <submittedName>
        <fullName evidence="3">SMP-30/gluconolactonase/LRE family protein</fullName>
    </submittedName>
</protein>
<keyword evidence="4" id="KW-1185">Reference proteome</keyword>
<dbReference type="SUPFAM" id="SSF63829">
    <property type="entry name" value="Calcium-dependent phosphotriesterase"/>
    <property type="match status" value="1"/>
</dbReference>
<feature type="signal peptide" evidence="1">
    <location>
        <begin position="1"/>
        <end position="26"/>
    </location>
</feature>
<dbReference type="AlphaFoldDB" id="A0A4U0SF91"/>
<dbReference type="Pfam" id="PF08450">
    <property type="entry name" value="SGL"/>
    <property type="match status" value="1"/>
</dbReference>
<dbReference type="PANTHER" id="PTHR42060">
    <property type="entry name" value="NHL REPEAT-CONTAINING PROTEIN-RELATED"/>
    <property type="match status" value="1"/>
</dbReference>
<reference evidence="3 4" key="1">
    <citation type="submission" date="2019-04" db="EMBL/GenBank/DDBJ databases">
        <title>Streptomyces oryziradicis sp. nov., a novel actinomycete isolated from rhizosphere soil of rice (Oryza sativa L.).</title>
        <authorList>
            <person name="Li C."/>
        </authorList>
    </citation>
    <scope>NUCLEOTIDE SEQUENCE [LARGE SCALE GENOMIC DNA]</scope>
    <source>
        <strain evidence="3 4">NEAU-C40</strain>
    </source>
</reference>
<dbReference type="Gene3D" id="2.120.10.30">
    <property type="entry name" value="TolB, C-terminal domain"/>
    <property type="match status" value="1"/>
</dbReference>
<feature type="domain" description="SMP-30/Gluconolactonase/LRE-like region" evidence="2">
    <location>
        <begin position="146"/>
        <end position="224"/>
    </location>
</feature>
<dbReference type="InterPro" id="IPR013658">
    <property type="entry name" value="SGL"/>
</dbReference>
<accession>A0A4U0SF91</accession>
<sequence>MSKRLNLAAAVAAVAAVFVSAPYASAAGGREHPKPVVTAVKTVAPFDWSAGEVPENITVNPDSTLTVSMLGSYAGKRPELVRLSANGQHKTVLVTGVLGDGFTGNTRGSDGTIYYNVWSKDASRAGVWKLPSDGHPSRVAALPADGLPNGLAIDPAGHTLYVSDSLKGTIWAVPVAGGQARAWLTDQALAPDPTASLKFGVNGLRYHNGAVWVTNFDTGTLLRIPVTAAGKPGCIHQVTDGEVGIDDFNFLSSRSDIVFVAVNTQNKVDMVYPNGTKVTVLTAADGLASPTATAVRGTELYITDASLAAPHHAQLQGGRINLARLQGS</sequence>
<dbReference type="Proteomes" id="UP000305778">
    <property type="component" value="Unassembled WGS sequence"/>
</dbReference>
<evidence type="ECO:0000256" key="1">
    <source>
        <dbReference type="SAM" id="SignalP"/>
    </source>
</evidence>
<evidence type="ECO:0000313" key="4">
    <source>
        <dbReference type="Proteomes" id="UP000305778"/>
    </source>
</evidence>
<evidence type="ECO:0000259" key="2">
    <source>
        <dbReference type="Pfam" id="PF08450"/>
    </source>
</evidence>
<name>A0A4U0SF91_9ACTN</name>
<feature type="chain" id="PRO_5020663355" evidence="1">
    <location>
        <begin position="27"/>
        <end position="328"/>
    </location>
</feature>
<comment type="caution">
    <text evidence="3">The sequence shown here is derived from an EMBL/GenBank/DDBJ whole genome shotgun (WGS) entry which is preliminary data.</text>
</comment>
<organism evidence="3 4">
    <name type="scientific">Actinacidiphila oryziradicis</name>
    <dbReference type="NCBI Taxonomy" id="2571141"/>
    <lineage>
        <taxon>Bacteria</taxon>
        <taxon>Bacillati</taxon>
        <taxon>Actinomycetota</taxon>
        <taxon>Actinomycetes</taxon>
        <taxon>Kitasatosporales</taxon>
        <taxon>Streptomycetaceae</taxon>
        <taxon>Actinacidiphila</taxon>
    </lineage>
</organism>
<dbReference type="OrthoDB" id="9768084at2"/>
<dbReference type="InterPro" id="IPR011042">
    <property type="entry name" value="6-blade_b-propeller_TolB-like"/>
</dbReference>
<keyword evidence="1" id="KW-0732">Signal</keyword>
<dbReference type="InterPro" id="IPR052998">
    <property type="entry name" value="Hetero-Diels-Alderase-like"/>
</dbReference>
<proteinExistence type="predicted"/>
<gene>
    <name evidence="3" type="ORF">FCI23_32070</name>
</gene>
<dbReference type="PANTHER" id="PTHR42060:SF1">
    <property type="entry name" value="NHL REPEAT-CONTAINING PROTEIN"/>
    <property type="match status" value="1"/>
</dbReference>
<evidence type="ECO:0000313" key="3">
    <source>
        <dbReference type="EMBL" id="TKA06411.1"/>
    </source>
</evidence>